<accession>A0A5J4QR08</accession>
<gene>
    <name evidence="1" type="ORF">EZS27_027031</name>
</gene>
<dbReference type="EMBL" id="SNRY01002779">
    <property type="protein sequence ID" value="KAA6323538.1"/>
    <property type="molecule type" value="Genomic_DNA"/>
</dbReference>
<evidence type="ECO:0000313" key="1">
    <source>
        <dbReference type="EMBL" id="KAA6323538.1"/>
    </source>
</evidence>
<reference evidence="1" key="1">
    <citation type="submission" date="2019-03" db="EMBL/GenBank/DDBJ databases">
        <title>Single cell metagenomics reveals metabolic interactions within the superorganism composed of flagellate Streblomastix strix and complex community of Bacteroidetes bacteria on its surface.</title>
        <authorList>
            <person name="Treitli S.C."/>
            <person name="Kolisko M."/>
            <person name="Husnik F."/>
            <person name="Keeling P."/>
            <person name="Hampl V."/>
        </authorList>
    </citation>
    <scope>NUCLEOTIDE SEQUENCE</scope>
    <source>
        <strain evidence="1">STM</strain>
    </source>
</reference>
<comment type="caution">
    <text evidence="1">The sequence shown here is derived from an EMBL/GenBank/DDBJ whole genome shotgun (WGS) entry which is preliminary data.</text>
</comment>
<organism evidence="1">
    <name type="scientific">termite gut metagenome</name>
    <dbReference type="NCBI Taxonomy" id="433724"/>
    <lineage>
        <taxon>unclassified sequences</taxon>
        <taxon>metagenomes</taxon>
        <taxon>organismal metagenomes</taxon>
    </lineage>
</organism>
<proteinExistence type="predicted"/>
<sequence length="341" mass="39424">MEKEKQIYCSDCSICAGIAKQNAHGKWTLWGVSEVLGMGNALFEKRPFTDEFDNVEPFNTMDGTSYIAVCKGGLWGLIQVKFKNKTRISEDSWEWKWVEDLKCKSLEEVQSLINNMVYGYSERGVFNSIIYYLNVRQEMIGEFLTYIGVKGFNNKDYDFVFLNEQSFSDFGDNDLTIIITKKCSQEKTVLFIEGKVKTSSGNFFLQKHFAKINNNNLYKGVSSNIFAQLYYKFLLTNVQGSSGFEIKDCVIGKPTKKLGNNRIVKSAFENYIKDAQEYYYVAILPVKVGNETFRNYFNDLNLDMPLDRIISIYWGTIQDFFIKNVAIQVIKNFDYNEGQIY</sequence>
<name>A0A5J4QR08_9ZZZZ</name>
<dbReference type="AlphaFoldDB" id="A0A5J4QR08"/>
<protein>
    <submittedName>
        <fullName evidence="1">Uncharacterized protein</fullName>
    </submittedName>
</protein>